<dbReference type="AlphaFoldDB" id="A0A0F8WFN1"/>
<protein>
    <submittedName>
        <fullName evidence="1">Uncharacterized protein</fullName>
    </submittedName>
</protein>
<reference evidence="1" key="1">
    <citation type="journal article" date="2015" name="Nature">
        <title>Complex archaea that bridge the gap between prokaryotes and eukaryotes.</title>
        <authorList>
            <person name="Spang A."/>
            <person name="Saw J.H."/>
            <person name="Jorgensen S.L."/>
            <person name="Zaremba-Niedzwiedzka K."/>
            <person name="Martijn J."/>
            <person name="Lind A.E."/>
            <person name="van Eijk R."/>
            <person name="Schleper C."/>
            <person name="Guy L."/>
            <person name="Ettema T.J."/>
        </authorList>
    </citation>
    <scope>NUCLEOTIDE SEQUENCE</scope>
</reference>
<dbReference type="EMBL" id="LAZR01069814">
    <property type="protein sequence ID" value="KKK46970.1"/>
    <property type="molecule type" value="Genomic_DNA"/>
</dbReference>
<organism evidence="1">
    <name type="scientific">marine sediment metagenome</name>
    <dbReference type="NCBI Taxonomy" id="412755"/>
    <lineage>
        <taxon>unclassified sequences</taxon>
        <taxon>metagenomes</taxon>
        <taxon>ecological metagenomes</taxon>
    </lineage>
</organism>
<sequence length="84" mass="9322">MADSVKDKEIIPPTQERRVWISTFPDSPQGIGAIAKWRTADGDYTVSASGLDVLGATLALANELAAIIEEWELGKRRRKRARKK</sequence>
<accession>A0A0F8WFN1</accession>
<evidence type="ECO:0000313" key="1">
    <source>
        <dbReference type="EMBL" id="KKK46970.1"/>
    </source>
</evidence>
<proteinExistence type="predicted"/>
<comment type="caution">
    <text evidence="1">The sequence shown here is derived from an EMBL/GenBank/DDBJ whole genome shotgun (WGS) entry which is preliminary data.</text>
</comment>
<gene>
    <name evidence="1" type="ORF">LCGC14_3159920</name>
</gene>
<name>A0A0F8WFN1_9ZZZZ</name>